<dbReference type="InterPro" id="IPR018305">
    <property type="entry name" value="Ribosomal_m50"/>
</dbReference>
<evidence type="ECO:0000256" key="4">
    <source>
        <dbReference type="ARBA" id="ARBA00023128"/>
    </source>
</evidence>
<dbReference type="OrthoDB" id="6220758at2759"/>
<dbReference type="OMA" id="PGHWGEE"/>
<dbReference type="Gene3D" id="1.10.1200.10">
    <property type="entry name" value="ACP-like"/>
    <property type="match status" value="1"/>
</dbReference>
<evidence type="ECO:0000256" key="1">
    <source>
        <dbReference type="ARBA" id="ARBA00004173"/>
    </source>
</evidence>
<dbReference type="GeneID" id="9225106"/>
<gene>
    <name evidence="8" type="ORF">MCYG_00230</name>
</gene>
<evidence type="ECO:0000313" key="9">
    <source>
        <dbReference type="Proteomes" id="UP000002035"/>
    </source>
</evidence>
<dbReference type="STRING" id="554155.C5FC08"/>
<evidence type="ECO:0000313" key="8">
    <source>
        <dbReference type="EMBL" id="EEQ27342.1"/>
    </source>
</evidence>
<keyword evidence="3" id="KW-0689">Ribosomal protein</keyword>
<dbReference type="GO" id="GO:1990904">
    <property type="term" value="C:ribonucleoprotein complex"/>
    <property type="evidence" value="ECO:0007669"/>
    <property type="project" value="UniProtKB-KW"/>
</dbReference>
<reference evidence="9" key="1">
    <citation type="journal article" date="2012" name="MBio">
        <title>Comparative genome analysis of Trichophyton rubrum and related dermatophytes reveals candidate genes involved in infection.</title>
        <authorList>
            <person name="Martinez D.A."/>
            <person name="Oliver B.G."/>
            <person name="Graeser Y."/>
            <person name="Goldberg J.M."/>
            <person name="Li W."/>
            <person name="Martinez-Rossi N.M."/>
            <person name="Monod M."/>
            <person name="Shelest E."/>
            <person name="Barton R.C."/>
            <person name="Birch E."/>
            <person name="Brakhage A.A."/>
            <person name="Chen Z."/>
            <person name="Gurr S.J."/>
            <person name="Heiman D."/>
            <person name="Heitman J."/>
            <person name="Kosti I."/>
            <person name="Rossi A."/>
            <person name="Saif S."/>
            <person name="Samalova M."/>
            <person name="Saunders C.W."/>
            <person name="Shea T."/>
            <person name="Summerbell R.C."/>
            <person name="Xu J."/>
            <person name="Young S."/>
            <person name="Zeng Q."/>
            <person name="Birren B.W."/>
            <person name="Cuomo C.A."/>
            <person name="White T.C."/>
        </authorList>
    </citation>
    <scope>NUCLEOTIDE SEQUENCE [LARGE SCALE GENOMIC DNA]</scope>
    <source>
        <strain evidence="9">ATCC MYA-4605 / CBS 113480</strain>
    </source>
</reference>
<accession>C5FC08</accession>
<dbReference type="GO" id="GO:0005739">
    <property type="term" value="C:mitochondrion"/>
    <property type="evidence" value="ECO:0007669"/>
    <property type="project" value="UniProtKB-SubCell"/>
</dbReference>
<dbReference type="EMBL" id="DS995701">
    <property type="protein sequence ID" value="EEQ27342.1"/>
    <property type="molecule type" value="Genomic_DNA"/>
</dbReference>
<dbReference type="RefSeq" id="XP_002850126.1">
    <property type="nucleotide sequence ID" value="XM_002850080.1"/>
</dbReference>
<dbReference type="eggNOG" id="ENOG502S9FC">
    <property type="taxonomic scope" value="Eukaryota"/>
</dbReference>
<evidence type="ECO:0000256" key="6">
    <source>
        <dbReference type="ARBA" id="ARBA00035183"/>
    </source>
</evidence>
<sequence>MPSSRRLLRSLEALPSQLTGSRYVCTNCRWQSLPRTRNLISIPSRRYNSSDNLPFSEKVRRKLWGTDNPPGLKDPYGGESMLERRARELRESREEVKESEPQETSDEYAQVVEEGNSEPMGDYTPAATWDGLEHVGSLGEWWEKPATEVDRFDAFMRREKITNDDDILAVLHQAMVELKSPLFSEELPSSTEPETSSFEVSPPANTEFLNIPFGSPDLKFAYLKRVSQLTGHLIPDQELASMSKLSSVQTYLIRASTPKPTKLAEQLIAEGVFDGIPNVKIYQRRQTPIDREMETGQWKVIEEELIKRGLPVTGRKEA</sequence>
<dbReference type="Proteomes" id="UP000002035">
    <property type="component" value="Unassembled WGS sequence"/>
</dbReference>
<dbReference type="VEuPathDB" id="FungiDB:MCYG_00230"/>
<evidence type="ECO:0000256" key="5">
    <source>
        <dbReference type="ARBA" id="ARBA00023274"/>
    </source>
</evidence>
<dbReference type="AlphaFoldDB" id="C5FC08"/>
<comment type="similarity">
    <text evidence="2">Belongs to the mitochondrion-specific ribosomal protein mL50 family.</text>
</comment>
<feature type="region of interest" description="Disordered" evidence="7">
    <location>
        <begin position="87"/>
        <end position="108"/>
    </location>
</feature>
<proteinExistence type="inferred from homology"/>
<dbReference type="Pfam" id="PF10501">
    <property type="entry name" value="Ribosomal_L50"/>
    <property type="match status" value="1"/>
</dbReference>
<dbReference type="GO" id="GO:0005840">
    <property type="term" value="C:ribosome"/>
    <property type="evidence" value="ECO:0007669"/>
    <property type="project" value="UniProtKB-KW"/>
</dbReference>
<name>C5FC08_ARTOC</name>
<evidence type="ECO:0000256" key="3">
    <source>
        <dbReference type="ARBA" id="ARBA00022980"/>
    </source>
</evidence>
<keyword evidence="5" id="KW-0687">Ribonucleoprotein</keyword>
<keyword evidence="9" id="KW-1185">Reference proteome</keyword>
<organism evidence="8 9">
    <name type="scientific">Arthroderma otae (strain ATCC MYA-4605 / CBS 113480)</name>
    <name type="common">Microsporum canis</name>
    <dbReference type="NCBI Taxonomy" id="554155"/>
    <lineage>
        <taxon>Eukaryota</taxon>
        <taxon>Fungi</taxon>
        <taxon>Dikarya</taxon>
        <taxon>Ascomycota</taxon>
        <taxon>Pezizomycotina</taxon>
        <taxon>Eurotiomycetes</taxon>
        <taxon>Eurotiomycetidae</taxon>
        <taxon>Onygenales</taxon>
        <taxon>Arthrodermataceae</taxon>
        <taxon>Microsporum</taxon>
    </lineage>
</organism>
<evidence type="ECO:0000256" key="2">
    <source>
        <dbReference type="ARBA" id="ARBA00008860"/>
    </source>
</evidence>
<dbReference type="HOGENOM" id="CLU_034472_1_0_1"/>
<protein>
    <recommendedName>
        <fullName evidence="6">Large ribosomal subunit protein mL50</fullName>
    </recommendedName>
</protein>
<feature type="compositionally biased region" description="Basic and acidic residues" evidence="7">
    <location>
        <begin position="87"/>
        <end position="100"/>
    </location>
</feature>
<dbReference type="InterPro" id="IPR036736">
    <property type="entry name" value="ACP-like_sf"/>
</dbReference>
<comment type="subcellular location">
    <subcellularLocation>
        <location evidence="1">Mitochondrion</location>
    </subcellularLocation>
</comment>
<keyword evidence="4" id="KW-0496">Mitochondrion</keyword>
<evidence type="ECO:0000256" key="7">
    <source>
        <dbReference type="SAM" id="MobiDB-lite"/>
    </source>
</evidence>